<proteinExistence type="predicted"/>
<comment type="caution">
    <text evidence="3">The sequence shown here is derived from an EMBL/GenBank/DDBJ whole genome shotgun (WGS) entry which is preliminary data.</text>
</comment>
<dbReference type="Pfam" id="PF03496">
    <property type="entry name" value="ADPrib_exo_Tox"/>
    <property type="match status" value="1"/>
</dbReference>
<dbReference type="Gene3D" id="3.90.176.10">
    <property type="entry name" value="Toxin ADP-ribosyltransferase, Chain A, domain 1"/>
    <property type="match status" value="1"/>
</dbReference>
<dbReference type="GO" id="GO:0005576">
    <property type="term" value="C:extracellular region"/>
    <property type="evidence" value="ECO:0007669"/>
    <property type="project" value="InterPro"/>
</dbReference>
<dbReference type="Proteomes" id="UP000663845">
    <property type="component" value="Unassembled WGS sequence"/>
</dbReference>
<evidence type="ECO:0000259" key="2">
    <source>
        <dbReference type="Pfam" id="PF03496"/>
    </source>
</evidence>
<accession>A0A815NSY7</accession>
<evidence type="ECO:0000313" key="4">
    <source>
        <dbReference type="EMBL" id="CAF3875118.1"/>
    </source>
</evidence>
<feature type="compositionally biased region" description="Polar residues" evidence="1">
    <location>
        <begin position="1"/>
        <end position="22"/>
    </location>
</feature>
<dbReference type="InterPro" id="IPR003540">
    <property type="entry name" value="ADP-ribosyltransferase"/>
</dbReference>
<evidence type="ECO:0000313" key="5">
    <source>
        <dbReference type="Proteomes" id="UP000663845"/>
    </source>
</evidence>
<gene>
    <name evidence="3" type="ORF">JYZ213_LOCUS39937</name>
    <name evidence="4" type="ORF">OXD698_LOCUS22580</name>
</gene>
<feature type="region of interest" description="Disordered" evidence="1">
    <location>
        <begin position="1"/>
        <end position="25"/>
    </location>
</feature>
<dbReference type="SUPFAM" id="SSF56399">
    <property type="entry name" value="ADP-ribosylation"/>
    <property type="match status" value="1"/>
</dbReference>
<evidence type="ECO:0000256" key="1">
    <source>
        <dbReference type="SAM" id="MobiDB-lite"/>
    </source>
</evidence>
<protein>
    <recommendedName>
        <fullName evidence="2">ADP ribosyltransferase domain-containing protein</fullName>
    </recommendedName>
</protein>
<organism evidence="3 5">
    <name type="scientific">Adineta steineri</name>
    <dbReference type="NCBI Taxonomy" id="433720"/>
    <lineage>
        <taxon>Eukaryota</taxon>
        <taxon>Metazoa</taxon>
        <taxon>Spiralia</taxon>
        <taxon>Gnathifera</taxon>
        <taxon>Rotifera</taxon>
        <taxon>Eurotatoria</taxon>
        <taxon>Bdelloidea</taxon>
        <taxon>Adinetida</taxon>
        <taxon>Adinetidae</taxon>
        <taxon>Adineta</taxon>
    </lineage>
</organism>
<dbReference type="PROSITE" id="PS51996">
    <property type="entry name" value="TR_MART"/>
    <property type="match status" value="1"/>
</dbReference>
<sequence length="798" mass="93924">MTTSFSFDNSKNGKTISNNENAPSKRLIDSNVTSSNRHNVSIMWLDTKVDPNDLHTLQLCNQLNDRVQIFNDIRDCINALQGCQETILLISSGKCAEQHLQKLHSLTSIDSIIIFCAKPKNYPNLTTNNYIKILACISTEIELIQCVHRWIDLKCQTHFYIWNNQINNPNELNRQTALFLANYLLPKYIQNHTHRLCKQEMLNLFHAYYSQHESELKHVKEFELTYTNTDAITWYTRDSFVHKMVNRVLRSFDILKLRAIAFYIQDLRQQLNDWRFKTSSKDLITVYHGLVMISSDINRIETMPIGSLLSTNGFLSTSRNREIAMAFAARKKNAIGQPLRNVLLEINLAIDNSPIIFADIRHVSVFPEEGEILFDIGTVLCLQNVTYDSETELYTIKLDIATQNDYNSIEKLLESAKLQLHGQINKDSRQESLIGKLLNINDQSNEQITKSNDYLQTYSLFQSSSNSLWYLHYDKVKHLFEVYPQKFIEFITNYFYQKPVHSKKDDLVLYNEPYLARFDSVLFFCLNDELMKTERTNFSSIFSSQYRRFISKDLTREQVEANLNEFYYIRYIAPELPTHMKDNGRIKFYQLNVPAEKQNTIDQIKLVERVIQFSETNFPHDFLDQEPYTLIYDPGKKIRDHRTELAPFDSIVNVHYEVNSLINEIWRSRNKQLFLTLILPNTTDSGVRQFLSDHNICNQEHLHSLFLIFLNGLRCHHDWVNSLELRRLRWCRSCTTELKRDLYEVCRKACDEHITFYRQQRLLAEDGGLQRNGYNVTDFVEFYGQRERYCCDLLSRFP</sequence>
<name>A0A815NSY7_9BILA</name>
<dbReference type="EMBL" id="CAJNOG010001377">
    <property type="protein sequence ID" value="CAF1437655.1"/>
    <property type="molecule type" value="Genomic_DNA"/>
</dbReference>
<dbReference type="AlphaFoldDB" id="A0A815NSY7"/>
<reference evidence="3" key="1">
    <citation type="submission" date="2021-02" db="EMBL/GenBank/DDBJ databases">
        <authorList>
            <person name="Nowell W R."/>
        </authorList>
    </citation>
    <scope>NUCLEOTIDE SEQUENCE</scope>
</reference>
<feature type="domain" description="ADP ribosyltransferase" evidence="2">
    <location>
        <begin position="223"/>
        <end position="391"/>
    </location>
</feature>
<evidence type="ECO:0000313" key="3">
    <source>
        <dbReference type="EMBL" id="CAF1437655.1"/>
    </source>
</evidence>
<dbReference type="Proteomes" id="UP000663844">
    <property type="component" value="Unassembled WGS sequence"/>
</dbReference>
<dbReference type="EMBL" id="CAJOAZ010001937">
    <property type="protein sequence ID" value="CAF3875118.1"/>
    <property type="molecule type" value="Genomic_DNA"/>
</dbReference>